<reference evidence="2 3" key="1">
    <citation type="submission" date="2019-01" db="EMBL/GenBank/DDBJ databases">
        <title>Genome sequencing of strain FW100M-8.</title>
        <authorList>
            <person name="Heo J."/>
            <person name="Kim S.-J."/>
            <person name="Kim J.-S."/>
            <person name="Hong S.-B."/>
            <person name="Kwon S.-W."/>
        </authorList>
    </citation>
    <scope>NUCLEOTIDE SEQUENCE [LARGE SCALE GENOMIC DNA]</scope>
    <source>
        <strain evidence="2 3">FW100M-8</strain>
    </source>
</reference>
<feature type="transmembrane region" description="Helical" evidence="1">
    <location>
        <begin position="12"/>
        <end position="40"/>
    </location>
</feature>
<dbReference type="RefSeq" id="WP_129190448.1">
    <property type="nucleotide sequence ID" value="NZ_CP035491.1"/>
</dbReference>
<dbReference type="KEGG" id="agf:ET445_08150"/>
<dbReference type="EMBL" id="CP035491">
    <property type="protein sequence ID" value="QAY73319.1"/>
    <property type="molecule type" value="Genomic_DNA"/>
</dbReference>
<dbReference type="Proteomes" id="UP000291259">
    <property type="component" value="Chromosome"/>
</dbReference>
<accession>A0A4P6FFW2</accession>
<protein>
    <recommendedName>
        <fullName evidence="4">Multidrug ABC transporter ATPase</fullName>
    </recommendedName>
</protein>
<proteinExistence type="predicted"/>
<keyword evidence="1" id="KW-0812">Transmembrane</keyword>
<evidence type="ECO:0000313" key="2">
    <source>
        <dbReference type="EMBL" id="QAY73319.1"/>
    </source>
</evidence>
<evidence type="ECO:0000313" key="3">
    <source>
        <dbReference type="Proteomes" id="UP000291259"/>
    </source>
</evidence>
<name>A0A4P6FFW2_9MICO</name>
<organism evidence="2 3">
    <name type="scientific">Agromyces protaetiae</name>
    <dbReference type="NCBI Taxonomy" id="2509455"/>
    <lineage>
        <taxon>Bacteria</taxon>
        <taxon>Bacillati</taxon>
        <taxon>Actinomycetota</taxon>
        <taxon>Actinomycetes</taxon>
        <taxon>Micrococcales</taxon>
        <taxon>Microbacteriaceae</taxon>
        <taxon>Agromyces</taxon>
    </lineage>
</organism>
<sequence length="91" mass="9754">MSTDRPAAESRVIRVLAYMVAGIVLAAVAAFIAVIIGTFANAGTEHWAEQGVWPIVLVFPLIALPIGILLIIAIMILSAVRRSRQAREKSS</sequence>
<evidence type="ECO:0000256" key="1">
    <source>
        <dbReference type="SAM" id="Phobius"/>
    </source>
</evidence>
<keyword evidence="3" id="KW-1185">Reference proteome</keyword>
<dbReference type="AlphaFoldDB" id="A0A4P6FFW2"/>
<feature type="transmembrane region" description="Helical" evidence="1">
    <location>
        <begin position="52"/>
        <end position="80"/>
    </location>
</feature>
<evidence type="ECO:0008006" key="4">
    <source>
        <dbReference type="Google" id="ProtNLM"/>
    </source>
</evidence>
<keyword evidence="1" id="KW-1133">Transmembrane helix</keyword>
<keyword evidence="1" id="KW-0472">Membrane</keyword>
<gene>
    <name evidence="2" type="ORF">ET445_08150</name>
</gene>